<evidence type="ECO:0000313" key="5">
    <source>
        <dbReference type="Proteomes" id="UP000256970"/>
    </source>
</evidence>
<feature type="compositionally biased region" description="Low complexity" evidence="1">
    <location>
        <begin position="210"/>
        <end position="233"/>
    </location>
</feature>
<evidence type="ECO:0000313" key="4">
    <source>
        <dbReference type="EMBL" id="SZX64857.1"/>
    </source>
</evidence>
<reference evidence="4 5" key="1">
    <citation type="submission" date="2016-10" db="EMBL/GenBank/DDBJ databases">
        <authorList>
            <person name="Cai Z."/>
        </authorList>
    </citation>
    <scope>NUCLEOTIDE SEQUENCE [LARGE SCALE GENOMIC DNA]</scope>
</reference>
<dbReference type="Proteomes" id="UP000256970">
    <property type="component" value="Unassembled WGS sequence"/>
</dbReference>
<keyword evidence="2" id="KW-1133">Transmembrane helix</keyword>
<dbReference type="SUPFAM" id="SSF53474">
    <property type="entry name" value="alpha/beta-Hydrolases"/>
    <property type="match status" value="1"/>
</dbReference>
<dbReference type="InterPro" id="IPR000073">
    <property type="entry name" value="AB_hydrolase_1"/>
</dbReference>
<accession>A0A383VH78</accession>
<feature type="transmembrane region" description="Helical" evidence="2">
    <location>
        <begin position="116"/>
        <end position="138"/>
    </location>
</feature>
<keyword evidence="2" id="KW-0812">Transmembrane</keyword>
<dbReference type="PANTHER" id="PTHR37471:SF1">
    <property type="entry name" value="AB HYDROLASE-1 DOMAIN-CONTAINING PROTEIN"/>
    <property type="match status" value="1"/>
</dbReference>
<dbReference type="InterPro" id="IPR029058">
    <property type="entry name" value="AB_hydrolase_fold"/>
</dbReference>
<organism evidence="4 5">
    <name type="scientific">Tetradesmus obliquus</name>
    <name type="common">Green alga</name>
    <name type="synonym">Acutodesmus obliquus</name>
    <dbReference type="NCBI Taxonomy" id="3088"/>
    <lineage>
        <taxon>Eukaryota</taxon>
        <taxon>Viridiplantae</taxon>
        <taxon>Chlorophyta</taxon>
        <taxon>core chlorophytes</taxon>
        <taxon>Chlorophyceae</taxon>
        <taxon>CS clade</taxon>
        <taxon>Sphaeropleales</taxon>
        <taxon>Scenedesmaceae</taxon>
        <taxon>Tetradesmus</taxon>
    </lineage>
</organism>
<feature type="compositionally biased region" description="Low complexity" evidence="1">
    <location>
        <begin position="511"/>
        <end position="524"/>
    </location>
</feature>
<proteinExistence type="predicted"/>
<evidence type="ECO:0000256" key="1">
    <source>
        <dbReference type="SAM" id="MobiDB-lite"/>
    </source>
</evidence>
<gene>
    <name evidence="4" type="ORF">BQ4739_LOCUS5341</name>
</gene>
<feature type="compositionally biased region" description="Low complexity" evidence="1">
    <location>
        <begin position="166"/>
        <end position="203"/>
    </location>
</feature>
<keyword evidence="2" id="KW-0472">Membrane</keyword>
<dbReference type="Pfam" id="PF00561">
    <property type="entry name" value="Abhydrolase_1"/>
    <property type="match status" value="1"/>
</dbReference>
<protein>
    <recommendedName>
        <fullName evidence="3">AB hydrolase-1 domain-containing protein</fullName>
    </recommendedName>
</protein>
<feature type="region of interest" description="Disordered" evidence="1">
    <location>
        <begin position="164"/>
        <end position="235"/>
    </location>
</feature>
<dbReference type="PANTHER" id="PTHR37471">
    <property type="entry name" value="UNNAMED PRODUCT"/>
    <property type="match status" value="1"/>
</dbReference>
<dbReference type="Gene3D" id="3.40.50.1820">
    <property type="entry name" value="alpha/beta hydrolase"/>
    <property type="match status" value="1"/>
</dbReference>
<feature type="domain" description="AB hydrolase-1" evidence="3">
    <location>
        <begin position="242"/>
        <end position="342"/>
    </location>
</feature>
<evidence type="ECO:0000259" key="3">
    <source>
        <dbReference type="Pfam" id="PF00561"/>
    </source>
</evidence>
<dbReference type="AlphaFoldDB" id="A0A383VH78"/>
<feature type="compositionally biased region" description="Low complexity" evidence="1">
    <location>
        <begin position="573"/>
        <end position="593"/>
    </location>
</feature>
<evidence type="ECO:0000256" key="2">
    <source>
        <dbReference type="SAM" id="Phobius"/>
    </source>
</evidence>
<sequence length="617" mass="66844">MEALPDHDDYDPIVIKRKLLHHLKRVDDIQGSMKNWFVNAQHWEDIKRDNFKKLFAYAVWYKTMDQMAAGGLEGELEDLVCQLECHAGRKVPAGYNADLRFMSHLWDPLRHVYRPLLFYVVMELLAGLCHVVLAAAGFQLQQLGGIGYYTLRMGQQQLQVLSKPLASQQQQQQRQRQRRSQQGGSAAAAADPSGGSDGLQQQQQHHRSQQCDSSTAAVAAGSSKAAPVQQQQQDDADDGSLPILFLHGVGAGLLPYLSLVFHLASLGRPMILPESKHVSMRLVKWLPTVDDMADGTAAILAAHGVDRALVVAHSYGTMVAARMVLKYESLVHSLCLMDPVCFAMFMPHLIRNFMYAWHVSGCLLIDVIMALVSSELHCASTFSRKFFWTSINLWDEHVPALTLVVHSGRDILLPCINLWDEHVPARTLVVLSGRDILSPTNDMHTWLREHTPAQVLYKPGMAHAGILVNTAWQATVIEAFLQVIKRPGGSKAAAAAVAAAEAPGGSAEDVSAAAAVQQQQQSEGGRCGGKGAADAGAAAAAQQQQQQDHGIISDSAVDESSSSRAEQARHGRSSAASSAAAEASSTDASSSSFDTDDSAWEAMDHPDSLGSCSGRLA</sequence>
<dbReference type="EMBL" id="FNXT01000495">
    <property type="protein sequence ID" value="SZX64857.1"/>
    <property type="molecule type" value="Genomic_DNA"/>
</dbReference>
<name>A0A383VH78_TETOB</name>
<feature type="region of interest" description="Disordered" evidence="1">
    <location>
        <begin position="511"/>
        <end position="617"/>
    </location>
</feature>
<feature type="compositionally biased region" description="Low complexity" evidence="1">
    <location>
        <begin position="532"/>
        <end position="565"/>
    </location>
</feature>
<keyword evidence="5" id="KW-1185">Reference proteome</keyword>